<dbReference type="Gene3D" id="3.40.50.720">
    <property type="entry name" value="NAD(P)-binding Rossmann-like Domain"/>
    <property type="match status" value="1"/>
</dbReference>
<dbReference type="InterPro" id="IPR010071">
    <property type="entry name" value="AA_adenyl_dom"/>
</dbReference>
<evidence type="ECO:0000256" key="11">
    <source>
        <dbReference type="ARBA" id="ARBA00023002"/>
    </source>
</evidence>
<evidence type="ECO:0000256" key="2">
    <source>
        <dbReference type="ARBA" id="ARBA00003499"/>
    </source>
</evidence>
<dbReference type="NCBIfam" id="TIGR03443">
    <property type="entry name" value="alpha_am_amid"/>
    <property type="match status" value="1"/>
</dbReference>
<comment type="pathway">
    <text evidence="3">Amino-acid biosynthesis; L-lysine biosynthesis via AAA pathway; L-lysine from L-alpha-aminoadipate (fungal route): step 1/3.</text>
</comment>
<dbReference type="InterPro" id="IPR036736">
    <property type="entry name" value="ACP-like_sf"/>
</dbReference>
<sequence length="1401" mass="153912">MSSPNESLDLWAQKLASPTLSVLPSDFSPADSKIVEATYSTQVPSSFISNISTLANDFSTESSRKVDPFDVALAAYLILLRKLTGDEDLLVSSDLPNKTFALVRAPLTPETTLKDLIASIEDFFSLAEAHPASAKAIATYVKQKDNLDTTPIYSSTSFSRHSVDESFLNNAISVYFNGQSLDFHYNSLLFKKERIEIMAAQIFKIAAELVQSPNTKCCTIPLISEKELAVLPDPTSDLHWNEFRGAIHDIFADNADKFPDRTCVVETANIFNESSKERVFTYKQINEASNVVAHYLIANGIQHGDVVMIYAYRGVDFVVAVMGTLKAGATFSAIDPAYPPARQNIYLSVAKPKGLIVLEKAGTLDKLVEDYISDNLSLKARAPALRLLDDGTVVGNGEISPAPQDIFAPFQEKKSQRTNVVVGPDSNPTLSFTSGSEGIPKGVKGRHFSLTYYFPWMSQRFNLSENDKFTMLSGIAHDPIQRDMFTPLFLGARLLVPTSDDIGTPGALANWMAKHGATVTHLTPAMGQLLSAQAVADIPALHHAFFVGDVLTKRDCVRLQKLAQNVAIVNMYGTTETQRSVSYFEIPSITNDAAYLLSQKDIMPAGQGMLNVQLLVVNRNDRNKLCGVGEVGEIYVRAGGLAEAYLELPDLTAQKFVNNWLVDNSKWTALDASVEGKPWTNHWFGSRDRMYRTGDLGRYLPDGNVECCGRADDQVKIRGFRIELGEIDTHLSRHPLVRENVTLVRRNKDEEPILVSYIVPQSSEKLKEYFSNVTDEEIDHPDPMVRGLVKYRHLTKDIRDYLKTKLPTYSVPSVIVPLIKMPLNPNGKVDKPKLPFPDTAQLTAAAKHAGEEQSNAVFTKIEAIIKEVWLDVLPHPHAIEPTDSFFDIGGHSILATSMIFALRKRLTMEVPLGLIYSHPTLSDFAANIEKLSDDNNDYNLDRPGSSEKPQSLVSDYAADADELKATLASKYIAPSLPLAKGSFTVFLTGATGYLGSFIVRELLQRTETPIKIIAQVRAKTLEHGLERIKNSGIAYGIWEDSYAERITPFIGNIEEKQFGLDNKAWAGLADEVDLIIHNGALVHWVYPYSTLRGPNVIGTINIMELCSVGKPKTFTFVSSTSTVDTDHYVELSDSIISEGGKGIPESDDLEGSKSGLGNGYGQSKWVSEKLIRYAGKELGLRGTIVRPGYVFGDSKSGAMNTDDFLARMMKGCVQLGSIPNIHNTVNMVPADHVARVVVASAFHPVSSTEVSVAHVTSHPRIRFHQFLGSLAVYGYGVKIEEYVPWRVALEKFVVGEAKDNALFPLLHFVLDNLPQNTKAPELDDTNAAAALKADTEWVGKDYSAGMGIDVKQLGVYLAYLIKVGFLQPPKEKGEEAIPEITVSEASLELLGKVGGRGGSSN</sequence>
<evidence type="ECO:0000256" key="1">
    <source>
        <dbReference type="ARBA" id="ARBA00001957"/>
    </source>
</evidence>
<dbReference type="CDD" id="cd05235">
    <property type="entry name" value="SDR_e1"/>
    <property type="match status" value="1"/>
</dbReference>
<comment type="cofactor">
    <cofactor evidence="1">
        <name>pantetheine 4'-phosphate</name>
        <dbReference type="ChEBI" id="CHEBI:47942"/>
    </cofactor>
</comment>
<name>A0A5E8B0C6_9ASCO</name>
<comment type="catalytic activity">
    <reaction evidence="17">
        <text>(S)-2-amino-6-oxohexanoate + NADP(+) + H2O = L-2-aminoadipate + NADPH + 2 H(+)</text>
        <dbReference type="Rhea" id="RHEA:12304"/>
        <dbReference type="ChEBI" id="CHEBI:15377"/>
        <dbReference type="ChEBI" id="CHEBI:15378"/>
        <dbReference type="ChEBI" id="CHEBI:57783"/>
        <dbReference type="ChEBI" id="CHEBI:58321"/>
        <dbReference type="ChEBI" id="CHEBI:58349"/>
        <dbReference type="ChEBI" id="CHEBI:58672"/>
        <dbReference type="EC" id="1.2.1.31"/>
    </reaction>
</comment>
<dbReference type="InterPro" id="IPR014397">
    <property type="entry name" value="Lys2"/>
</dbReference>
<dbReference type="InterPro" id="IPR013120">
    <property type="entry name" value="FAR_NAD-bd"/>
</dbReference>
<dbReference type="InterPro" id="IPR042099">
    <property type="entry name" value="ANL_N_sf"/>
</dbReference>
<dbReference type="PROSITE" id="PS00455">
    <property type="entry name" value="AMP_BINDING"/>
    <property type="match status" value="1"/>
</dbReference>
<organism evidence="19 20">
    <name type="scientific">Magnusiomyces paraingens</name>
    <dbReference type="NCBI Taxonomy" id="2606893"/>
    <lineage>
        <taxon>Eukaryota</taxon>
        <taxon>Fungi</taxon>
        <taxon>Dikarya</taxon>
        <taxon>Ascomycota</taxon>
        <taxon>Saccharomycotina</taxon>
        <taxon>Dipodascomycetes</taxon>
        <taxon>Dipodascales</taxon>
        <taxon>Dipodascaceae</taxon>
        <taxon>Magnusiomyces</taxon>
    </lineage>
</organism>
<dbReference type="InterPro" id="IPR020845">
    <property type="entry name" value="AMP-binding_CS"/>
</dbReference>
<evidence type="ECO:0000256" key="9">
    <source>
        <dbReference type="ARBA" id="ARBA00022605"/>
    </source>
</evidence>
<evidence type="ECO:0000256" key="5">
    <source>
        <dbReference type="ARBA" id="ARBA00012913"/>
    </source>
</evidence>
<dbReference type="InterPro" id="IPR045851">
    <property type="entry name" value="AMP-bd_C_sf"/>
</dbReference>
<dbReference type="NCBIfam" id="TIGR01746">
    <property type="entry name" value="Thioester-redct"/>
    <property type="match status" value="1"/>
</dbReference>
<dbReference type="InterPro" id="IPR020806">
    <property type="entry name" value="PKS_PP-bd"/>
</dbReference>
<dbReference type="InterPro" id="IPR000873">
    <property type="entry name" value="AMP-dep_synth/lig_dom"/>
</dbReference>
<dbReference type="Pfam" id="PF00550">
    <property type="entry name" value="PP-binding"/>
    <property type="match status" value="1"/>
</dbReference>
<keyword evidence="11" id="KW-0560">Oxidoreductase</keyword>
<dbReference type="Proteomes" id="UP000398389">
    <property type="component" value="Unassembled WGS sequence"/>
</dbReference>
<evidence type="ECO:0000256" key="7">
    <source>
        <dbReference type="ARBA" id="ARBA00022450"/>
    </source>
</evidence>
<feature type="domain" description="Carrier" evidence="18">
    <location>
        <begin position="856"/>
        <end position="932"/>
    </location>
</feature>
<dbReference type="OrthoDB" id="329835at2759"/>
<dbReference type="InterPro" id="IPR010080">
    <property type="entry name" value="Thioester_reductase-like_dom"/>
</dbReference>
<reference evidence="19 20" key="1">
    <citation type="submission" date="2019-09" db="EMBL/GenBank/DDBJ databases">
        <authorList>
            <person name="Brejova B."/>
        </authorList>
    </citation>
    <scope>NUCLEOTIDE SEQUENCE [LARGE SCALE GENOMIC DNA]</scope>
</reference>
<dbReference type="Gene3D" id="3.40.50.12780">
    <property type="entry name" value="N-terminal domain of ligase-like"/>
    <property type="match status" value="1"/>
</dbReference>
<proteinExistence type="inferred from homology"/>
<dbReference type="InterPro" id="IPR009081">
    <property type="entry name" value="PP-bd_ACP"/>
</dbReference>
<dbReference type="Gene3D" id="3.30.559.30">
    <property type="entry name" value="Nonribosomal peptide synthetase, condensation domain"/>
    <property type="match status" value="1"/>
</dbReference>
<keyword evidence="9" id="KW-0028">Amino-acid biosynthesis</keyword>
<dbReference type="SUPFAM" id="SSF56801">
    <property type="entry name" value="Acetyl-CoA synthetase-like"/>
    <property type="match status" value="1"/>
</dbReference>
<evidence type="ECO:0000256" key="3">
    <source>
        <dbReference type="ARBA" id="ARBA00004827"/>
    </source>
</evidence>
<keyword evidence="20" id="KW-1185">Reference proteome</keyword>
<dbReference type="SUPFAM" id="SSF51735">
    <property type="entry name" value="NAD(P)-binding Rossmann-fold domains"/>
    <property type="match status" value="1"/>
</dbReference>
<comment type="similarity">
    <text evidence="4">Belongs to the ATP-dependent AMP-binding enzyme family.</text>
</comment>
<evidence type="ECO:0000259" key="18">
    <source>
        <dbReference type="PROSITE" id="PS50075"/>
    </source>
</evidence>
<evidence type="ECO:0000256" key="14">
    <source>
        <dbReference type="ARBA" id="ARBA00032195"/>
    </source>
</evidence>
<dbReference type="GO" id="GO:0004043">
    <property type="term" value="F:L-aminoadipate-semialdehyde dehydrogenase [NAD(P)+] activity"/>
    <property type="evidence" value="ECO:0007669"/>
    <property type="project" value="UniProtKB-EC"/>
</dbReference>
<dbReference type="GO" id="GO:0031177">
    <property type="term" value="F:phosphopantetheine binding"/>
    <property type="evidence" value="ECO:0007669"/>
    <property type="project" value="InterPro"/>
</dbReference>
<evidence type="ECO:0000313" key="19">
    <source>
        <dbReference type="EMBL" id="VVT44479.1"/>
    </source>
</evidence>
<dbReference type="GeneID" id="43579254"/>
<dbReference type="FunFam" id="3.30.300.30:FF:000035">
    <property type="entry name" value="L-2-aminoadipate reductase large subunit"/>
    <property type="match status" value="1"/>
</dbReference>
<dbReference type="EC" id="1.2.1.95" evidence="5"/>
<keyword evidence="8" id="KW-0597">Phosphoprotein</keyword>
<dbReference type="Pfam" id="PF07993">
    <property type="entry name" value="NAD_binding_4"/>
    <property type="match status" value="1"/>
</dbReference>
<dbReference type="SUPFAM" id="SSF47336">
    <property type="entry name" value="ACP-like"/>
    <property type="match status" value="1"/>
</dbReference>
<comment type="catalytic activity">
    <reaction evidence="16">
        <text>(S)-2-amino-6-oxohexanoate + NAD(+) + H2O = L-2-aminoadipate + NADH + 2 H(+)</text>
        <dbReference type="Rhea" id="RHEA:12308"/>
        <dbReference type="ChEBI" id="CHEBI:15377"/>
        <dbReference type="ChEBI" id="CHEBI:15378"/>
        <dbReference type="ChEBI" id="CHEBI:57540"/>
        <dbReference type="ChEBI" id="CHEBI:57945"/>
        <dbReference type="ChEBI" id="CHEBI:58321"/>
        <dbReference type="ChEBI" id="CHEBI:58672"/>
        <dbReference type="EC" id="1.2.1.31"/>
    </reaction>
</comment>
<dbReference type="SUPFAM" id="SSF52777">
    <property type="entry name" value="CoA-dependent acyltransferases"/>
    <property type="match status" value="1"/>
</dbReference>
<evidence type="ECO:0000256" key="16">
    <source>
        <dbReference type="ARBA" id="ARBA00048414"/>
    </source>
</evidence>
<dbReference type="EC" id="1.2.1.31" evidence="6"/>
<dbReference type="Gene3D" id="3.30.300.30">
    <property type="match status" value="1"/>
</dbReference>
<comment type="catalytic activity">
    <reaction evidence="15">
        <text>(S)-2-amino-6-oxohexanoate + AMP + diphosphate + NADP(+) = L-2-aminoadipate + ATP + NADPH + H(+)</text>
        <dbReference type="Rhea" id="RHEA:46936"/>
        <dbReference type="ChEBI" id="CHEBI:15378"/>
        <dbReference type="ChEBI" id="CHEBI:30616"/>
        <dbReference type="ChEBI" id="CHEBI:33019"/>
        <dbReference type="ChEBI" id="CHEBI:57783"/>
        <dbReference type="ChEBI" id="CHEBI:58321"/>
        <dbReference type="ChEBI" id="CHEBI:58349"/>
        <dbReference type="ChEBI" id="CHEBI:58672"/>
        <dbReference type="ChEBI" id="CHEBI:456215"/>
        <dbReference type="EC" id="1.2.1.95"/>
    </reaction>
</comment>
<dbReference type="GO" id="GO:0019878">
    <property type="term" value="P:lysine biosynthetic process via aminoadipic acid"/>
    <property type="evidence" value="ECO:0007669"/>
    <property type="project" value="UniProtKB-UniPathway"/>
</dbReference>
<dbReference type="UniPathway" id="UPA00033">
    <property type="reaction ID" value="UER00032"/>
</dbReference>
<evidence type="ECO:0000256" key="8">
    <source>
        <dbReference type="ARBA" id="ARBA00022553"/>
    </source>
</evidence>
<protein>
    <recommendedName>
        <fullName evidence="14">Alpha-aminoadipate reductase</fullName>
        <ecNumber evidence="6">1.2.1.31</ecNumber>
        <ecNumber evidence="5">1.2.1.95</ecNumber>
    </recommendedName>
    <alternativeName>
        <fullName evidence="13">L-aminoadipate-semialdehyde dehydrogenase</fullName>
    </alternativeName>
</protein>
<dbReference type="Pfam" id="PF00501">
    <property type="entry name" value="AMP-binding"/>
    <property type="match status" value="1"/>
</dbReference>
<evidence type="ECO:0000256" key="6">
    <source>
        <dbReference type="ARBA" id="ARBA00013073"/>
    </source>
</evidence>
<dbReference type="PIRSF" id="PIRSF001617">
    <property type="entry name" value="Alpha-AR"/>
    <property type="match status" value="1"/>
</dbReference>
<comment type="function">
    <text evidence="2">Catalyzes the activation of alpha-aminoadipate by ATP-dependent adenylation and the reduction of activated alpha-aminoadipate by NADPH. The activated alpha-aminoadipate is bound to the phosphopantheinyl group of the enzyme itself before it is reduced to (S)-2-amino-6-oxohexanoate.</text>
</comment>
<evidence type="ECO:0000256" key="15">
    <source>
        <dbReference type="ARBA" id="ARBA00048260"/>
    </source>
</evidence>
<evidence type="ECO:0000256" key="4">
    <source>
        <dbReference type="ARBA" id="ARBA00006432"/>
    </source>
</evidence>
<evidence type="ECO:0000313" key="20">
    <source>
        <dbReference type="Proteomes" id="UP000398389"/>
    </source>
</evidence>
<evidence type="ECO:0000256" key="10">
    <source>
        <dbReference type="ARBA" id="ARBA00022857"/>
    </source>
</evidence>
<dbReference type="FunFam" id="3.40.50.720:FF:000787">
    <property type="entry name" value="L-2-aminoadipate reductase"/>
    <property type="match status" value="1"/>
</dbReference>
<keyword evidence="12" id="KW-0457">Lysine biosynthesis</keyword>
<keyword evidence="7" id="KW-0596">Phosphopantetheine</keyword>
<dbReference type="PROSITE" id="PS50075">
    <property type="entry name" value="CARRIER"/>
    <property type="match status" value="1"/>
</dbReference>
<gene>
    <name evidence="19" type="ORF">SAPINGB_P000430</name>
</gene>
<evidence type="ECO:0000256" key="12">
    <source>
        <dbReference type="ARBA" id="ARBA00023154"/>
    </source>
</evidence>
<dbReference type="PANTHER" id="PTHR44845">
    <property type="entry name" value="CARRIER DOMAIN-CONTAINING PROTEIN"/>
    <property type="match status" value="1"/>
</dbReference>
<dbReference type="InterPro" id="IPR036291">
    <property type="entry name" value="NAD(P)-bd_dom_sf"/>
</dbReference>
<accession>A0A5E8B0C6</accession>
<dbReference type="Gene3D" id="1.10.1200.10">
    <property type="entry name" value="ACP-like"/>
    <property type="match status" value="1"/>
</dbReference>
<dbReference type="SMART" id="SM00823">
    <property type="entry name" value="PKS_PP"/>
    <property type="match status" value="1"/>
</dbReference>
<evidence type="ECO:0000256" key="17">
    <source>
        <dbReference type="ARBA" id="ARBA00049537"/>
    </source>
</evidence>
<dbReference type="EMBL" id="CABVLU010000001">
    <property type="protein sequence ID" value="VVT44479.1"/>
    <property type="molecule type" value="Genomic_DNA"/>
</dbReference>
<dbReference type="RefSeq" id="XP_031851045.1">
    <property type="nucleotide sequence ID" value="XM_031995154.1"/>
</dbReference>
<evidence type="ECO:0000256" key="13">
    <source>
        <dbReference type="ARBA" id="ARBA00031335"/>
    </source>
</evidence>
<dbReference type="NCBIfam" id="TIGR01733">
    <property type="entry name" value="AA-adenyl-dom"/>
    <property type="match status" value="1"/>
</dbReference>
<dbReference type="PANTHER" id="PTHR44845:SF1">
    <property type="entry name" value="L-2-AMINOADIPATE REDUCTASE"/>
    <property type="match status" value="1"/>
</dbReference>
<keyword evidence="10" id="KW-0521">NADP</keyword>